<dbReference type="EMBL" id="QJNS01000594">
    <property type="protein sequence ID" value="RYO76401.1"/>
    <property type="molecule type" value="Genomic_DNA"/>
</dbReference>
<sequence>MSANTVHVKGISAQTDDKEIKEFFSFCGKITDIQVTTGGENTKEASVTFEKPTAAKTAQLLNNTQLGGAQITVTPTDGSGNDDEHHPTGGNGDRDTDEIAQEEKPRSRILAEYLAHGYVVGDAALQQAIELDTKHGVTERFRKTLTNLDQKYHATDRARATDQSYGVSARVGSLFGGLSSYFEKATNTPTGKKLVQFYADSQRQVQDVHAEARRLADLKKGEHGGNAYKASGLERVFGKAKEQAESAKGQAESATESAKGQAASAAETAKDQAASAKDQASSATQQATSTTTGDAPSYADTAKPGTTEPTPLGTTAAIPSKEPGSEKS</sequence>
<feature type="region of interest" description="Disordered" evidence="2">
    <location>
        <begin position="68"/>
        <end position="104"/>
    </location>
</feature>
<dbReference type="SMART" id="SM00360">
    <property type="entry name" value="RRM"/>
    <property type="match status" value="1"/>
</dbReference>
<evidence type="ECO:0000256" key="2">
    <source>
        <dbReference type="SAM" id="MobiDB-lite"/>
    </source>
</evidence>
<comment type="caution">
    <text evidence="4">The sequence shown here is derived from an EMBL/GenBank/DDBJ whole genome shotgun (WGS) entry which is preliminary data.</text>
</comment>
<feature type="region of interest" description="Disordered" evidence="2">
    <location>
        <begin position="239"/>
        <end position="328"/>
    </location>
</feature>
<feature type="compositionally biased region" description="Low complexity" evidence="2">
    <location>
        <begin position="271"/>
        <end position="292"/>
    </location>
</feature>
<dbReference type="PANTHER" id="PTHR32343:SF10">
    <property type="entry name" value="RNA-BINDING REGION RNP-1 DOMAIN-CONTAINING PROTEIN"/>
    <property type="match status" value="1"/>
</dbReference>
<feature type="domain" description="RRM" evidence="3">
    <location>
        <begin position="4"/>
        <end position="78"/>
    </location>
</feature>
<evidence type="ECO:0000313" key="5">
    <source>
        <dbReference type="Proteomes" id="UP000294003"/>
    </source>
</evidence>
<feature type="compositionally biased region" description="Polar residues" evidence="2">
    <location>
        <begin position="68"/>
        <end position="79"/>
    </location>
</feature>
<evidence type="ECO:0000313" key="4">
    <source>
        <dbReference type="EMBL" id="RYO76401.1"/>
    </source>
</evidence>
<evidence type="ECO:0000259" key="3">
    <source>
        <dbReference type="PROSITE" id="PS50102"/>
    </source>
</evidence>
<protein>
    <recommendedName>
        <fullName evidence="3">RRM domain-containing protein</fullName>
    </recommendedName>
</protein>
<dbReference type="PANTHER" id="PTHR32343">
    <property type="entry name" value="SERINE/ARGININE-RICH SPLICING FACTOR"/>
    <property type="match status" value="1"/>
</dbReference>
<accession>A0ABY0GT12</accession>
<evidence type="ECO:0000256" key="1">
    <source>
        <dbReference type="PROSITE-ProRule" id="PRU00176"/>
    </source>
</evidence>
<name>A0ABY0GT12_9PEZI</name>
<dbReference type="Pfam" id="PF00076">
    <property type="entry name" value="RRM_1"/>
    <property type="match status" value="1"/>
</dbReference>
<feature type="compositionally biased region" description="Low complexity" evidence="2">
    <location>
        <begin position="304"/>
        <end position="315"/>
    </location>
</feature>
<dbReference type="PROSITE" id="PS50102">
    <property type="entry name" value="RRM"/>
    <property type="match status" value="1"/>
</dbReference>
<proteinExistence type="predicted"/>
<keyword evidence="5" id="KW-1185">Reference proteome</keyword>
<gene>
    <name evidence="4" type="ORF">DL762_009805</name>
</gene>
<dbReference type="InterPro" id="IPR035979">
    <property type="entry name" value="RBD_domain_sf"/>
</dbReference>
<organism evidence="4 5">
    <name type="scientific">Monosporascus cannonballus</name>
    <dbReference type="NCBI Taxonomy" id="155416"/>
    <lineage>
        <taxon>Eukaryota</taxon>
        <taxon>Fungi</taxon>
        <taxon>Dikarya</taxon>
        <taxon>Ascomycota</taxon>
        <taxon>Pezizomycotina</taxon>
        <taxon>Sordariomycetes</taxon>
        <taxon>Xylariomycetidae</taxon>
        <taxon>Xylariales</taxon>
        <taxon>Xylariales incertae sedis</taxon>
        <taxon>Monosporascus</taxon>
    </lineage>
</organism>
<keyword evidence="1" id="KW-0694">RNA-binding</keyword>
<dbReference type="Gene3D" id="3.30.70.330">
    <property type="match status" value="1"/>
</dbReference>
<dbReference type="SUPFAM" id="SSF54928">
    <property type="entry name" value="RNA-binding domain, RBD"/>
    <property type="match status" value="1"/>
</dbReference>
<dbReference type="Proteomes" id="UP000294003">
    <property type="component" value="Unassembled WGS sequence"/>
</dbReference>
<dbReference type="InterPro" id="IPR012677">
    <property type="entry name" value="Nucleotide-bd_a/b_plait_sf"/>
</dbReference>
<reference evidence="4 5" key="1">
    <citation type="submission" date="2018-06" db="EMBL/GenBank/DDBJ databases">
        <title>Complete Genomes of Monosporascus.</title>
        <authorList>
            <person name="Robinson A.J."/>
            <person name="Natvig D.O."/>
        </authorList>
    </citation>
    <scope>NUCLEOTIDE SEQUENCE [LARGE SCALE GENOMIC DNA]</scope>
    <source>
        <strain evidence="4 5">CBS 609.92</strain>
    </source>
</reference>
<dbReference type="InterPro" id="IPR000504">
    <property type="entry name" value="RRM_dom"/>
</dbReference>